<keyword evidence="1" id="KW-1133">Transmembrane helix</keyword>
<sequence>MKTAFIKIHVPLPVIERYAEVMNLIRCFQRFIPISVKAWVNKTHVCSFTAFTFPQCRYFTESRYIFNVQLCIHAIHYHFTFYTVVHSVICFIVLYVTFYHSRSKHFKIKLHV</sequence>
<name>A0A8D8U1N6_9HEMI</name>
<feature type="domain" description="Anoctamin dimerisation" evidence="2">
    <location>
        <begin position="2"/>
        <end position="108"/>
    </location>
</feature>
<evidence type="ECO:0000256" key="1">
    <source>
        <dbReference type="SAM" id="Phobius"/>
    </source>
</evidence>
<feature type="transmembrane region" description="Helical" evidence="1">
    <location>
        <begin position="79"/>
        <end position="99"/>
    </location>
</feature>
<protein>
    <recommendedName>
        <fullName evidence="2">Anoctamin dimerisation domain-containing protein</fullName>
    </recommendedName>
</protein>
<evidence type="ECO:0000313" key="3">
    <source>
        <dbReference type="EMBL" id="CAG6697838.1"/>
    </source>
</evidence>
<dbReference type="GO" id="GO:0046983">
    <property type="term" value="F:protein dimerization activity"/>
    <property type="evidence" value="ECO:0007669"/>
    <property type="project" value="InterPro"/>
</dbReference>
<keyword evidence="1" id="KW-0472">Membrane</keyword>
<reference evidence="3" key="1">
    <citation type="submission" date="2021-05" db="EMBL/GenBank/DDBJ databases">
        <authorList>
            <person name="Alioto T."/>
            <person name="Alioto T."/>
            <person name="Gomez Garrido J."/>
        </authorList>
    </citation>
    <scope>NUCLEOTIDE SEQUENCE</scope>
</reference>
<organism evidence="3">
    <name type="scientific">Cacopsylla melanoneura</name>
    <dbReference type="NCBI Taxonomy" id="428564"/>
    <lineage>
        <taxon>Eukaryota</taxon>
        <taxon>Metazoa</taxon>
        <taxon>Ecdysozoa</taxon>
        <taxon>Arthropoda</taxon>
        <taxon>Hexapoda</taxon>
        <taxon>Insecta</taxon>
        <taxon>Pterygota</taxon>
        <taxon>Neoptera</taxon>
        <taxon>Paraneoptera</taxon>
        <taxon>Hemiptera</taxon>
        <taxon>Sternorrhyncha</taxon>
        <taxon>Psylloidea</taxon>
        <taxon>Psyllidae</taxon>
        <taxon>Psyllinae</taxon>
        <taxon>Cacopsylla</taxon>
    </lineage>
</organism>
<evidence type="ECO:0000259" key="2">
    <source>
        <dbReference type="Pfam" id="PF16178"/>
    </source>
</evidence>
<proteinExistence type="predicted"/>
<keyword evidence="1" id="KW-0812">Transmembrane</keyword>
<dbReference type="EMBL" id="HBUF01334946">
    <property type="protein sequence ID" value="CAG6697838.1"/>
    <property type="molecule type" value="Transcribed_RNA"/>
</dbReference>
<dbReference type="InterPro" id="IPR032394">
    <property type="entry name" value="Anoct_dimer"/>
</dbReference>
<dbReference type="Pfam" id="PF16178">
    <property type="entry name" value="Anoct_dimer"/>
    <property type="match status" value="1"/>
</dbReference>
<dbReference type="AlphaFoldDB" id="A0A8D8U1N6"/>
<accession>A0A8D8U1N6</accession>